<evidence type="ECO:0000256" key="10">
    <source>
        <dbReference type="ARBA" id="ARBA00023004"/>
    </source>
</evidence>
<keyword evidence="16" id="KW-1185">Reference proteome</keyword>
<dbReference type="STRING" id="71717.A0A4Y7RKN5"/>
<evidence type="ECO:0000256" key="5">
    <source>
        <dbReference type="ARBA" id="ARBA00022617"/>
    </source>
</evidence>
<dbReference type="InterPro" id="IPR017972">
    <property type="entry name" value="Cyt_P450_CS"/>
</dbReference>
<evidence type="ECO:0000256" key="13">
    <source>
        <dbReference type="PIRSR" id="PIRSR602401-1"/>
    </source>
</evidence>
<accession>A0A4Y7RKN5</accession>
<keyword evidence="8" id="KW-1133">Transmembrane helix</keyword>
<keyword evidence="5 13" id="KW-0349">Heme</keyword>
<comment type="similarity">
    <text evidence="4 14">Belongs to the cytochrome P450 family.</text>
</comment>
<keyword evidence="9 14" id="KW-0560">Oxidoreductase</keyword>
<dbReference type="InterPro" id="IPR002401">
    <property type="entry name" value="Cyt_P450_E_grp-I"/>
</dbReference>
<dbReference type="AlphaFoldDB" id="A0A4Y7RKN5"/>
<keyword evidence="6" id="KW-0812">Transmembrane</keyword>
<evidence type="ECO:0000256" key="3">
    <source>
        <dbReference type="ARBA" id="ARBA00004721"/>
    </source>
</evidence>
<name>A0A4Y7RKN5_COPMI</name>
<comment type="caution">
    <text evidence="15">The sequence shown here is derived from an EMBL/GenBank/DDBJ whole genome shotgun (WGS) entry which is preliminary data.</text>
</comment>
<evidence type="ECO:0000256" key="2">
    <source>
        <dbReference type="ARBA" id="ARBA00004370"/>
    </source>
</evidence>
<dbReference type="InterPro" id="IPR050121">
    <property type="entry name" value="Cytochrome_P450_monoxygenase"/>
</dbReference>
<evidence type="ECO:0000256" key="1">
    <source>
        <dbReference type="ARBA" id="ARBA00001971"/>
    </source>
</evidence>
<dbReference type="GO" id="GO:0020037">
    <property type="term" value="F:heme binding"/>
    <property type="evidence" value="ECO:0007669"/>
    <property type="project" value="InterPro"/>
</dbReference>
<evidence type="ECO:0000256" key="8">
    <source>
        <dbReference type="ARBA" id="ARBA00022989"/>
    </source>
</evidence>
<comment type="cofactor">
    <cofactor evidence="1 13">
        <name>heme</name>
        <dbReference type="ChEBI" id="CHEBI:30413"/>
    </cofactor>
</comment>
<evidence type="ECO:0000256" key="6">
    <source>
        <dbReference type="ARBA" id="ARBA00022692"/>
    </source>
</evidence>
<dbReference type="PANTHER" id="PTHR24305:SF166">
    <property type="entry name" value="CYTOCHROME P450 12A4, MITOCHONDRIAL-RELATED"/>
    <property type="match status" value="1"/>
</dbReference>
<dbReference type="InterPro" id="IPR001128">
    <property type="entry name" value="Cyt_P450"/>
</dbReference>
<evidence type="ECO:0000256" key="9">
    <source>
        <dbReference type="ARBA" id="ARBA00023002"/>
    </source>
</evidence>
<dbReference type="OrthoDB" id="1470350at2759"/>
<dbReference type="PRINTS" id="PR00385">
    <property type="entry name" value="P450"/>
</dbReference>
<evidence type="ECO:0000256" key="12">
    <source>
        <dbReference type="ARBA" id="ARBA00023136"/>
    </source>
</evidence>
<proteinExistence type="inferred from homology"/>
<keyword evidence="10 13" id="KW-0408">Iron</keyword>
<sequence>MISLNIQDILGSIRPTDILAIALLISIFRLFSNARSRVRTTKLKGPISDNLFVGVFPKLGGSDDPKVFLDETLKEFGTAFSIPMGFGRRDIVVCDAKGAAHILARDTFGYQQQAFARIFLDNMLGKNGILSTERDDHRRIRRAMTPAFSNSAIRGYIEAFHGNYDKMSSAWDATLDSGASTIEVQGWMNRLALENLGLAGFSHEFKALVTSAGETPELIHVIESFKLPASGDVLSKAFFFLSPLLPWLLKLPSDNTRLLWRLRFAMKDIADNLLEKTKQELEMDGSGAKVTDKSIIGTLIKVEGASSGSFTMTSDEVLSQNTLFLAGYETTSTTLTWALVELARHPEIQGKLRDELNETLHSNEASWEQLTSGLPYLEAFTQEILRVHAPVDILLRKAHENDVVPLSKPVPTTSGDLVSEIVIAKGESLHIPIGFINMSEDLWGPDVREFNPERWMKDLTPGAQAIQGHHHLMSFSDGPRFCLGRHFALANFKATLSNLVRRYTFELPRGKDTEIVRHIGLIPRPMVVGEEGPRVPLVVRRIE</sequence>
<dbReference type="PRINTS" id="PR00463">
    <property type="entry name" value="EP450I"/>
</dbReference>
<evidence type="ECO:0000256" key="11">
    <source>
        <dbReference type="ARBA" id="ARBA00023033"/>
    </source>
</evidence>
<dbReference type="GO" id="GO:0016020">
    <property type="term" value="C:membrane"/>
    <property type="evidence" value="ECO:0007669"/>
    <property type="project" value="UniProtKB-SubCell"/>
</dbReference>
<dbReference type="GO" id="GO:0004497">
    <property type="term" value="F:monooxygenase activity"/>
    <property type="evidence" value="ECO:0007669"/>
    <property type="project" value="UniProtKB-KW"/>
</dbReference>
<evidence type="ECO:0000256" key="14">
    <source>
        <dbReference type="RuleBase" id="RU000461"/>
    </source>
</evidence>
<comment type="subcellular location">
    <subcellularLocation>
        <location evidence="2">Membrane</location>
    </subcellularLocation>
</comment>
<feature type="binding site" description="axial binding residue" evidence="13">
    <location>
        <position position="482"/>
    </location>
    <ligand>
        <name>heme</name>
        <dbReference type="ChEBI" id="CHEBI:30413"/>
    </ligand>
    <ligandPart>
        <name>Fe</name>
        <dbReference type="ChEBI" id="CHEBI:18248"/>
    </ligandPart>
</feature>
<keyword evidence="11 14" id="KW-0503">Monooxygenase</keyword>
<evidence type="ECO:0000256" key="4">
    <source>
        <dbReference type="ARBA" id="ARBA00010617"/>
    </source>
</evidence>
<organism evidence="15 16">
    <name type="scientific">Coprinellus micaceus</name>
    <name type="common">Glistening ink-cap mushroom</name>
    <name type="synonym">Coprinus micaceus</name>
    <dbReference type="NCBI Taxonomy" id="71717"/>
    <lineage>
        <taxon>Eukaryota</taxon>
        <taxon>Fungi</taxon>
        <taxon>Dikarya</taxon>
        <taxon>Basidiomycota</taxon>
        <taxon>Agaricomycotina</taxon>
        <taxon>Agaricomycetes</taxon>
        <taxon>Agaricomycetidae</taxon>
        <taxon>Agaricales</taxon>
        <taxon>Agaricineae</taxon>
        <taxon>Psathyrellaceae</taxon>
        <taxon>Coprinellus</taxon>
    </lineage>
</organism>
<protein>
    <submittedName>
        <fullName evidence="15">Cytochrome P450</fullName>
    </submittedName>
</protein>
<keyword evidence="7 13" id="KW-0479">Metal-binding</keyword>
<dbReference type="InterPro" id="IPR036396">
    <property type="entry name" value="Cyt_P450_sf"/>
</dbReference>
<dbReference type="PROSITE" id="PS00086">
    <property type="entry name" value="CYTOCHROME_P450"/>
    <property type="match status" value="1"/>
</dbReference>
<gene>
    <name evidence="15" type="ORF">FA13DRAFT_1783503</name>
</gene>
<dbReference type="Proteomes" id="UP000298030">
    <property type="component" value="Unassembled WGS sequence"/>
</dbReference>
<evidence type="ECO:0000313" key="16">
    <source>
        <dbReference type="Proteomes" id="UP000298030"/>
    </source>
</evidence>
<reference evidence="15 16" key="1">
    <citation type="journal article" date="2019" name="Nat. Ecol. Evol.">
        <title>Megaphylogeny resolves global patterns of mushroom evolution.</title>
        <authorList>
            <person name="Varga T."/>
            <person name="Krizsan K."/>
            <person name="Foldi C."/>
            <person name="Dima B."/>
            <person name="Sanchez-Garcia M."/>
            <person name="Sanchez-Ramirez S."/>
            <person name="Szollosi G.J."/>
            <person name="Szarkandi J.G."/>
            <person name="Papp V."/>
            <person name="Albert L."/>
            <person name="Andreopoulos W."/>
            <person name="Angelini C."/>
            <person name="Antonin V."/>
            <person name="Barry K.W."/>
            <person name="Bougher N.L."/>
            <person name="Buchanan P."/>
            <person name="Buyck B."/>
            <person name="Bense V."/>
            <person name="Catcheside P."/>
            <person name="Chovatia M."/>
            <person name="Cooper J."/>
            <person name="Damon W."/>
            <person name="Desjardin D."/>
            <person name="Finy P."/>
            <person name="Geml J."/>
            <person name="Haridas S."/>
            <person name="Hughes K."/>
            <person name="Justo A."/>
            <person name="Karasinski D."/>
            <person name="Kautmanova I."/>
            <person name="Kiss B."/>
            <person name="Kocsube S."/>
            <person name="Kotiranta H."/>
            <person name="LaButti K.M."/>
            <person name="Lechner B.E."/>
            <person name="Liimatainen K."/>
            <person name="Lipzen A."/>
            <person name="Lukacs Z."/>
            <person name="Mihaltcheva S."/>
            <person name="Morgado L.N."/>
            <person name="Niskanen T."/>
            <person name="Noordeloos M.E."/>
            <person name="Ohm R.A."/>
            <person name="Ortiz-Santana B."/>
            <person name="Ovrebo C."/>
            <person name="Racz N."/>
            <person name="Riley R."/>
            <person name="Savchenko A."/>
            <person name="Shiryaev A."/>
            <person name="Soop K."/>
            <person name="Spirin V."/>
            <person name="Szebenyi C."/>
            <person name="Tomsovsky M."/>
            <person name="Tulloss R.E."/>
            <person name="Uehling J."/>
            <person name="Grigoriev I.V."/>
            <person name="Vagvolgyi C."/>
            <person name="Papp T."/>
            <person name="Martin F.M."/>
            <person name="Miettinen O."/>
            <person name="Hibbett D.S."/>
            <person name="Nagy L.G."/>
        </authorList>
    </citation>
    <scope>NUCLEOTIDE SEQUENCE [LARGE SCALE GENOMIC DNA]</scope>
    <source>
        <strain evidence="15 16">FP101781</strain>
    </source>
</reference>
<dbReference type="PANTHER" id="PTHR24305">
    <property type="entry name" value="CYTOCHROME P450"/>
    <property type="match status" value="1"/>
</dbReference>
<dbReference type="SUPFAM" id="SSF48264">
    <property type="entry name" value="Cytochrome P450"/>
    <property type="match status" value="1"/>
</dbReference>
<dbReference type="Pfam" id="PF00067">
    <property type="entry name" value="p450"/>
    <property type="match status" value="1"/>
</dbReference>
<comment type="pathway">
    <text evidence="3">Secondary metabolite biosynthesis; terpenoid biosynthesis.</text>
</comment>
<keyword evidence="12" id="KW-0472">Membrane</keyword>
<dbReference type="Gene3D" id="1.10.630.10">
    <property type="entry name" value="Cytochrome P450"/>
    <property type="match status" value="1"/>
</dbReference>
<evidence type="ECO:0000256" key="7">
    <source>
        <dbReference type="ARBA" id="ARBA00022723"/>
    </source>
</evidence>
<dbReference type="GO" id="GO:0005506">
    <property type="term" value="F:iron ion binding"/>
    <property type="evidence" value="ECO:0007669"/>
    <property type="project" value="InterPro"/>
</dbReference>
<dbReference type="EMBL" id="QPFP01000536">
    <property type="protein sequence ID" value="TEB08877.1"/>
    <property type="molecule type" value="Genomic_DNA"/>
</dbReference>
<dbReference type="GO" id="GO:0016705">
    <property type="term" value="F:oxidoreductase activity, acting on paired donors, with incorporation or reduction of molecular oxygen"/>
    <property type="evidence" value="ECO:0007669"/>
    <property type="project" value="InterPro"/>
</dbReference>
<evidence type="ECO:0000313" key="15">
    <source>
        <dbReference type="EMBL" id="TEB08877.1"/>
    </source>
</evidence>